<organism evidence="3 4">
    <name type="scientific">Brachionus plicatilis</name>
    <name type="common">Marine rotifer</name>
    <name type="synonym">Brachionus muelleri</name>
    <dbReference type="NCBI Taxonomy" id="10195"/>
    <lineage>
        <taxon>Eukaryota</taxon>
        <taxon>Metazoa</taxon>
        <taxon>Spiralia</taxon>
        <taxon>Gnathifera</taxon>
        <taxon>Rotifera</taxon>
        <taxon>Eurotatoria</taxon>
        <taxon>Monogononta</taxon>
        <taxon>Pseudotrocha</taxon>
        <taxon>Ploima</taxon>
        <taxon>Brachionidae</taxon>
        <taxon>Brachionus</taxon>
    </lineage>
</organism>
<accession>A0A3M7QG59</accession>
<sequence>MKCCPYSCGHKFCLEPLKPEVRPGQCPIPSGPGGCVNACESDEDCKNPNQKCCSNGCGAVCMDPVTVCPIDKSRGFCPLLNNTCNRKNIVFLLNMSLISSIGLCFVSGTKNNINSEKNINRTPNTMKL</sequence>
<evidence type="ECO:0000259" key="2">
    <source>
        <dbReference type="PROSITE" id="PS51390"/>
    </source>
</evidence>
<dbReference type="Pfam" id="PF00095">
    <property type="entry name" value="WAP"/>
    <property type="match status" value="1"/>
</dbReference>
<protein>
    <submittedName>
        <fullName evidence="3">Papilin</fullName>
    </submittedName>
</protein>
<gene>
    <name evidence="3" type="ORF">BpHYR1_017579</name>
</gene>
<comment type="caution">
    <text evidence="3">The sequence shown here is derived from an EMBL/GenBank/DDBJ whole genome shotgun (WGS) entry which is preliminary data.</text>
</comment>
<keyword evidence="1" id="KW-1133">Transmembrane helix</keyword>
<dbReference type="Proteomes" id="UP000276133">
    <property type="component" value="Unassembled WGS sequence"/>
</dbReference>
<evidence type="ECO:0000256" key="1">
    <source>
        <dbReference type="SAM" id="Phobius"/>
    </source>
</evidence>
<dbReference type="GO" id="GO:0030414">
    <property type="term" value="F:peptidase inhibitor activity"/>
    <property type="evidence" value="ECO:0007669"/>
    <property type="project" value="InterPro"/>
</dbReference>
<evidence type="ECO:0000313" key="4">
    <source>
        <dbReference type="Proteomes" id="UP000276133"/>
    </source>
</evidence>
<dbReference type="EMBL" id="REGN01006249">
    <property type="protein sequence ID" value="RNA10269.1"/>
    <property type="molecule type" value="Genomic_DNA"/>
</dbReference>
<keyword evidence="4" id="KW-1185">Reference proteome</keyword>
<dbReference type="SMART" id="SM00217">
    <property type="entry name" value="WAP"/>
    <property type="match status" value="1"/>
</dbReference>
<dbReference type="OrthoDB" id="6060011at2759"/>
<feature type="domain" description="WAP" evidence="2">
    <location>
        <begin position="19"/>
        <end position="65"/>
    </location>
</feature>
<keyword evidence="1" id="KW-0472">Membrane</keyword>
<dbReference type="InterPro" id="IPR036645">
    <property type="entry name" value="Elafin-like_sf"/>
</dbReference>
<dbReference type="AlphaFoldDB" id="A0A3M7QG59"/>
<dbReference type="PROSITE" id="PS51390">
    <property type="entry name" value="WAP"/>
    <property type="match status" value="1"/>
</dbReference>
<dbReference type="SUPFAM" id="SSF57256">
    <property type="entry name" value="Elafin-like"/>
    <property type="match status" value="1"/>
</dbReference>
<evidence type="ECO:0000313" key="3">
    <source>
        <dbReference type="EMBL" id="RNA10269.1"/>
    </source>
</evidence>
<proteinExistence type="predicted"/>
<dbReference type="PRINTS" id="PR00003">
    <property type="entry name" value="4DISULPHCORE"/>
</dbReference>
<name>A0A3M7QG59_BRAPC</name>
<feature type="transmembrane region" description="Helical" evidence="1">
    <location>
        <begin position="89"/>
        <end position="108"/>
    </location>
</feature>
<reference evidence="3 4" key="1">
    <citation type="journal article" date="2018" name="Sci. Rep.">
        <title>Genomic signatures of local adaptation to the degree of environmental predictability in rotifers.</title>
        <authorList>
            <person name="Franch-Gras L."/>
            <person name="Hahn C."/>
            <person name="Garcia-Roger E.M."/>
            <person name="Carmona M.J."/>
            <person name="Serra M."/>
            <person name="Gomez A."/>
        </authorList>
    </citation>
    <scope>NUCLEOTIDE SEQUENCE [LARGE SCALE GENOMIC DNA]</scope>
    <source>
        <strain evidence="3">HYR1</strain>
    </source>
</reference>
<keyword evidence="1" id="KW-0812">Transmembrane</keyword>
<dbReference type="Gene3D" id="4.10.75.10">
    <property type="entry name" value="Elafin-like"/>
    <property type="match status" value="1"/>
</dbReference>
<dbReference type="GO" id="GO:0005576">
    <property type="term" value="C:extracellular region"/>
    <property type="evidence" value="ECO:0007669"/>
    <property type="project" value="InterPro"/>
</dbReference>
<dbReference type="InterPro" id="IPR008197">
    <property type="entry name" value="WAP_dom"/>
</dbReference>